<dbReference type="Pfam" id="PF05536">
    <property type="entry name" value="Neurochondrin"/>
    <property type="match status" value="2"/>
</dbReference>
<dbReference type="Proteomes" id="UP001186944">
    <property type="component" value="Unassembled WGS sequence"/>
</dbReference>
<comment type="caution">
    <text evidence="3">The sequence shown here is derived from an EMBL/GenBank/DDBJ whole genome shotgun (WGS) entry which is preliminary data.</text>
</comment>
<dbReference type="GO" id="GO:0030425">
    <property type="term" value="C:dendrite"/>
    <property type="evidence" value="ECO:0007669"/>
    <property type="project" value="TreeGrafter"/>
</dbReference>
<organism evidence="3 4">
    <name type="scientific">Pinctada imbricata</name>
    <name type="common">Atlantic pearl-oyster</name>
    <name type="synonym">Pinctada martensii</name>
    <dbReference type="NCBI Taxonomy" id="66713"/>
    <lineage>
        <taxon>Eukaryota</taxon>
        <taxon>Metazoa</taxon>
        <taxon>Spiralia</taxon>
        <taxon>Lophotrochozoa</taxon>
        <taxon>Mollusca</taxon>
        <taxon>Bivalvia</taxon>
        <taxon>Autobranchia</taxon>
        <taxon>Pteriomorphia</taxon>
        <taxon>Pterioida</taxon>
        <taxon>Pterioidea</taxon>
        <taxon>Pteriidae</taxon>
        <taxon>Pinctada</taxon>
    </lineage>
</organism>
<dbReference type="PANTHER" id="PTHR13109">
    <property type="entry name" value="NEUROCHONDRIN"/>
    <property type="match status" value="1"/>
</dbReference>
<gene>
    <name evidence="3" type="ORF">FSP39_011509</name>
</gene>
<dbReference type="GO" id="GO:0048168">
    <property type="term" value="P:regulation of neuronal synaptic plasticity"/>
    <property type="evidence" value="ECO:0007669"/>
    <property type="project" value="TreeGrafter"/>
</dbReference>
<feature type="compositionally biased region" description="Polar residues" evidence="2">
    <location>
        <begin position="249"/>
        <end position="274"/>
    </location>
</feature>
<dbReference type="InterPro" id="IPR008709">
    <property type="entry name" value="Neurochondrin"/>
</dbReference>
<keyword evidence="4" id="KW-1185">Reference proteome</keyword>
<protein>
    <submittedName>
        <fullName evidence="3">Uncharacterized protein</fullName>
    </submittedName>
</protein>
<name>A0AA88XIT0_PINIB</name>
<accession>A0AA88XIT0</accession>
<feature type="compositionally biased region" description="Polar residues" evidence="2">
    <location>
        <begin position="348"/>
        <end position="358"/>
    </location>
</feature>
<dbReference type="GO" id="GO:0031175">
    <property type="term" value="P:neuron projection development"/>
    <property type="evidence" value="ECO:0007669"/>
    <property type="project" value="TreeGrafter"/>
</dbReference>
<evidence type="ECO:0000313" key="3">
    <source>
        <dbReference type="EMBL" id="KAK3085973.1"/>
    </source>
</evidence>
<feature type="region of interest" description="Disordered" evidence="2">
    <location>
        <begin position="249"/>
        <end position="358"/>
    </location>
</feature>
<sequence length="468" mass="51688">MLTFIKPRRKYKRIIFLIQYTWEKKSCIYTEKFYSWLVYYSGAAQREPALKLAAVAVDCIGIKVVLPPSVQDCKLLLIITHLCCIEVRMILETYSHDKVVEKAEVLCSCYQILEHVIGHMTSAPSLLLDDKQILQLHTAMLGAFNAVVGFLHESAESSPLDTSSAKMPEPVVIATVRVLGAWLAEETSALKKEIYQILPYLILICKIQILLSQVSTHTRERNKERKVQFDISEELDSCSLDSKCENIPSENLSDSTHSCTSETESRNVNSSVGNNDIDKKLHEATDHNTDMKNSHQGKEVGDRLTNSESNSHDGTNSVPSSHGNTNCVSSSHGNTNSVSSSHGNTNSVPSSHGNANFVSSNGLQTNSLSSNVDVIRLLLPGLCHLSAEDEPRKILLENQAHELLNQYFKSAVSLVLESPHDTITKSSVELLCGIFLNITVQEPILVSQDLSFHNITGIIMEACPVIGN</sequence>
<proteinExistence type="inferred from homology"/>
<reference evidence="3" key="1">
    <citation type="submission" date="2019-08" db="EMBL/GenBank/DDBJ databases">
        <title>The improved chromosome-level genome for the pearl oyster Pinctada fucata martensii using PacBio sequencing and Hi-C.</title>
        <authorList>
            <person name="Zheng Z."/>
        </authorList>
    </citation>
    <scope>NUCLEOTIDE SEQUENCE</scope>
    <source>
        <strain evidence="3">ZZ-2019</strain>
        <tissue evidence="3">Adductor muscle</tissue>
    </source>
</reference>
<evidence type="ECO:0000313" key="4">
    <source>
        <dbReference type="Proteomes" id="UP001186944"/>
    </source>
</evidence>
<comment type="similarity">
    <text evidence="1">Belongs to the neurochondrin family.</text>
</comment>
<dbReference type="AlphaFoldDB" id="A0AA88XIT0"/>
<dbReference type="PANTHER" id="PTHR13109:SF7">
    <property type="entry name" value="NEUROCHONDRIN"/>
    <property type="match status" value="1"/>
</dbReference>
<dbReference type="EMBL" id="VSWD01000012">
    <property type="protein sequence ID" value="KAK3085973.1"/>
    <property type="molecule type" value="Genomic_DNA"/>
</dbReference>
<feature type="compositionally biased region" description="Low complexity" evidence="2">
    <location>
        <begin position="328"/>
        <end position="347"/>
    </location>
</feature>
<feature type="compositionally biased region" description="Basic and acidic residues" evidence="2">
    <location>
        <begin position="276"/>
        <end position="302"/>
    </location>
</feature>
<evidence type="ECO:0000256" key="1">
    <source>
        <dbReference type="ARBA" id="ARBA00006927"/>
    </source>
</evidence>
<evidence type="ECO:0000256" key="2">
    <source>
        <dbReference type="SAM" id="MobiDB-lite"/>
    </source>
</evidence>
<feature type="compositionally biased region" description="Polar residues" evidence="2">
    <location>
        <begin position="304"/>
        <end position="327"/>
    </location>
</feature>